<protein>
    <recommendedName>
        <fullName evidence="2">DUF6589 domain-containing protein</fullName>
    </recommendedName>
</protein>
<proteinExistence type="predicted"/>
<feature type="compositionally biased region" description="Polar residues" evidence="1">
    <location>
        <begin position="426"/>
        <end position="436"/>
    </location>
</feature>
<dbReference type="Pfam" id="PF20231">
    <property type="entry name" value="DUF6589"/>
    <property type="match status" value="1"/>
</dbReference>
<keyword evidence="4" id="KW-1185">Reference proteome</keyword>
<comment type="caution">
    <text evidence="3">The sequence shown here is derived from an EMBL/GenBank/DDBJ whole genome shotgun (WGS) entry which is preliminary data.</text>
</comment>
<feature type="domain" description="DUF6589" evidence="2">
    <location>
        <begin position="166"/>
        <end position="352"/>
    </location>
</feature>
<dbReference type="InterPro" id="IPR046496">
    <property type="entry name" value="DUF6589"/>
</dbReference>
<organism evidence="3 4">
    <name type="scientific">Hermanssonia centrifuga</name>
    <dbReference type="NCBI Taxonomy" id="98765"/>
    <lineage>
        <taxon>Eukaryota</taxon>
        <taxon>Fungi</taxon>
        <taxon>Dikarya</taxon>
        <taxon>Basidiomycota</taxon>
        <taxon>Agaricomycotina</taxon>
        <taxon>Agaricomycetes</taxon>
        <taxon>Polyporales</taxon>
        <taxon>Meruliaceae</taxon>
        <taxon>Hermanssonia</taxon>
    </lineage>
</organism>
<accession>A0A4S4KCU0</accession>
<evidence type="ECO:0000259" key="2">
    <source>
        <dbReference type="Pfam" id="PF20231"/>
    </source>
</evidence>
<gene>
    <name evidence="3" type="ORF">EW026_g7288</name>
</gene>
<feature type="region of interest" description="Disordered" evidence="1">
    <location>
        <begin position="424"/>
        <end position="468"/>
    </location>
</feature>
<dbReference type="EMBL" id="SGPJ01000499">
    <property type="protein sequence ID" value="THG94119.1"/>
    <property type="molecule type" value="Genomic_DNA"/>
</dbReference>
<reference evidence="3 4" key="1">
    <citation type="submission" date="2019-02" db="EMBL/GenBank/DDBJ databases">
        <title>Genome sequencing of the rare red list fungi Phlebia centrifuga.</title>
        <authorList>
            <person name="Buettner E."/>
            <person name="Kellner H."/>
        </authorList>
    </citation>
    <scope>NUCLEOTIDE SEQUENCE [LARGE SCALE GENOMIC DNA]</scope>
    <source>
        <strain evidence="3 4">DSM 108282</strain>
    </source>
</reference>
<feature type="compositionally biased region" description="Basic residues" evidence="1">
    <location>
        <begin position="459"/>
        <end position="468"/>
    </location>
</feature>
<dbReference type="Proteomes" id="UP000309038">
    <property type="component" value="Unassembled WGS sequence"/>
</dbReference>
<dbReference type="AlphaFoldDB" id="A0A4S4KCU0"/>
<evidence type="ECO:0000313" key="4">
    <source>
        <dbReference type="Proteomes" id="UP000309038"/>
    </source>
</evidence>
<evidence type="ECO:0000256" key="1">
    <source>
        <dbReference type="SAM" id="MobiDB-lite"/>
    </source>
</evidence>
<sequence>MVFKIAEQILGRTDSQENGTCATVFPLFEALDEDMKTEDLLSSQESAPPLSVCNIILTSEEEIFLRTCLIHTIIRIVVKFGGPAFARFDQDVAASTPITSKQIPIHKTEMYPLPAMNIDESSRIENAEVINTIFKELGYTTANKKSHGKVKIVHGDQLSVSRICSIFERYLSAQVVQDLRLAEDSDGDTIYENALLFMRNGLHIREFTDAIKSGDSDRIVLMLKRLALFYRGTGQTKYAHEMLHLIHNIEHIWPKPLWCVYLCIFRTFADTDPDSAIILKNWLVNPSGRANGFLPVDLLQEHMNFWVKVIYQAQGSGASWDWLETVSPCINVLRALATQMNWNLGSQQGSKHHALDLTNDIRELMKALRTHRVYEKESGRVIDDGTAVPDTFVHGLHGLLGPLRDYNITFERLRARRKVPPLVGKNLSSQTTSPISQDMEEVNESECNRGEGFLGSNGGKKRHYTGRK</sequence>
<evidence type="ECO:0000313" key="3">
    <source>
        <dbReference type="EMBL" id="THG94119.1"/>
    </source>
</evidence>
<name>A0A4S4KCU0_9APHY</name>